<dbReference type="Proteomes" id="UP000288859">
    <property type="component" value="Unassembled WGS sequence"/>
</dbReference>
<name>A0A438NGD4_EXOME</name>
<keyword evidence="4" id="KW-0862">Zinc</keyword>
<sequence>MSSEEYLHPPKPAPVLNIPSGASVKVQIINSTSALEVPLGTFMSPIQPGHEILKGPAFSFLVEQVSSGRKLLFDLGCRKDWQKFPPAVLKLVTQPDWKIEVEKSVADILQENGVDAAGGAIEAIIWSHWHYDHIGDPSTFPGSTDLIMGPGTKEAFLPGYPANPESVLLESDYAGRLVKTVDFDNQPTVQIGRFRGVDFFQDGSFYLLDAPGHAVGHMCGLARVTSTQEGDAEDTFIFMGADTAHHGAEYRPTEYLPLPKSVVPSPNVVKYPSFCPGHIFEAIHPLKKGTDPYYHIHDGVPFNTQQAHESCGIMQEFDAVDNVFVIIAHDGSLLDERVGMTWFPNGTLRDWKTNDLARKARWGFLKDLTYAAEQFSVK</sequence>
<evidence type="ECO:0000313" key="7">
    <source>
        <dbReference type="Proteomes" id="UP000288859"/>
    </source>
</evidence>
<proteinExistence type="inferred from homology"/>
<gene>
    <name evidence="6" type="ORF">B0A52_01065</name>
</gene>
<dbReference type="InterPro" id="IPR051013">
    <property type="entry name" value="MBL_superfamily_lactonases"/>
</dbReference>
<evidence type="ECO:0000313" key="6">
    <source>
        <dbReference type="EMBL" id="RVX74788.1"/>
    </source>
</evidence>
<comment type="caution">
    <text evidence="6">The sequence shown here is derived from an EMBL/GenBank/DDBJ whole genome shotgun (WGS) entry which is preliminary data.</text>
</comment>
<dbReference type="GO" id="GO:0016787">
    <property type="term" value="F:hydrolase activity"/>
    <property type="evidence" value="ECO:0007669"/>
    <property type="project" value="UniProtKB-KW"/>
</dbReference>
<dbReference type="SUPFAM" id="SSF56281">
    <property type="entry name" value="Metallo-hydrolase/oxidoreductase"/>
    <property type="match status" value="1"/>
</dbReference>
<dbReference type="PANTHER" id="PTHR42978:SF5">
    <property type="entry name" value="METALLO-BETA-LACTAMASE DOMAIN-CONTAINING PROTEIN"/>
    <property type="match status" value="1"/>
</dbReference>
<dbReference type="Pfam" id="PF00753">
    <property type="entry name" value="Lactamase_B"/>
    <property type="match status" value="1"/>
</dbReference>
<dbReference type="Gene3D" id="3.60.15.10">
    <property type="entry name" value="Ribonuclease Z/Hydroxyacylglutathione hydrolase-like"/>
    <property type="match status" value="1"/>
</dbReference>
<evidence type="ECO:0000256" key="1">
    <source>
        <dbReference type="ARBA" id="ARBA00007749"/>
    </source>
</evidence>
<comment type="similarity">
    <text evidence="1">Belongs to the metallo-beta-lactamase superfamily.</text>
</comment>
<dbReference type="VEuPathDB" id="FungiDB:PV10_01648"/>
<feature type="domain" description="Metallo-beta-lactamase" evidence="5">
    <location>
        <begin position="56"/>
        <end position="278"/>
    </location>
</feature>
<evidence type="ECO:0000256" key="2">
    <source>
        <dbReference type="ARBA" id="ARBA00022723"/>
    </source>
</evidence>
<dbReference type="InterPro" id="IPR036866">
    <property type="entry name" value="RibonucZ/Hydroxyglut_hydro"/>
</dbReference>
<keyword evidence="2" id="KW-0479">Metal-binding</keyword>
<dbReference type="GO" id="GO:0046872">
    <property type="term" value="F:metal ion binding"/>
    <property type="evidence" value="ECO:0007669"/>
    <property type="project" value="UniProtKB-KW"/>
</dbReference>
<dbReference type="SMART" id="SM00849">
    <property type="entry name" value="Lactamase_B"/>
    <property type="match status" value="1"/>
</dbReference>
<organism evidence="6 7">
    <name type="scientific">Exophiala mesophila</name>
    <name type="common">Black yeast-like fungus</name>
    <dbReference type="NCBI Taxonomy" id="212818"/>
    <lineage>
        <taxon>Eukaryota</taxon>
        <taxon>Fungi</taxon>
        <taxon>Dikarya</taxon>
        <taxon>Ascomycota</taxon>
        <taxon>Pezizomycotina</taxon>
        <taxon>Eurotiomycetes</taxon>
        <taxon>Chaetothyriomycetidae</taxon>
        <taxon>Chaetothyriales</taxon>
        <taxon>Herpotrichiellaceae</taxon>
        <taxon>Exophiala</taxon>
    </lineage>
</organism>
<dbReference type="AlphaFoldDB" id="A0A438NGD4"/>
<dbReference type="EMBL" id="NAJM01000003">
    <property type="protein sequence ID" value="RVX74788.1"/>
    <property type="molecule type" value="Genomic_DNA"/>
</dbReference>
<accession>A0A438NGD4</accession>
<reference evidence="6 7" key="1">
    <citation type="submission" date="2017-03" db="EMBL/GenBank/DDBJ databases">
        <title>Genomes of endolithic fungi from Antarctica.</title>
        <authorList>
            <person name="Coleine C."/>
            <person name="Masonjones S."/>
            <person name="Stajich J.E."/>
        </authorList>
    </citation>
    <scope>NUCLEOTIDE SEQUENCE [LARGE SCALE GENOMIC DNA]</scope>
    <source>
        <strain evidence="6 7">CCFEE 6314</strain>
    </source>
</reference>
<evidence type="ECO:0000256" key="4">
    <source>
        <dbReference type="ARBA" id="ARBA00022833"/>
    </source>
</evidence>
<protein>
    <recommendedName>
        <fullName evidence="5">Metallo-beta-lactamase domain-containing protein</fullName>
    </recommendedName>
</protein>
<evidence type="ECO:0000256" key="3">
    <source>
        <dbReference type="ARBA" id="ARBA00022801"/>
    </source>
</evidence>
<dbReference type="OrthoDB" id="10250730at2759"/>
<dbReference type="PANTHER" id="PTHR42978">
    <property type="entry name" value="QUORUM-QUENCHING LACTONASE YTNP-RELATED-RELATED"/>
    <property type="match status" value="1"/>
</dbReference>
<dbReference type="CDD" id="cd07730">
    <property type="entry name" value="metallo-hydrolase-like_MBL-fold"/>
    <property type="match status" value="1"/>
</dbReference>
<dbReference type="InterPro" id="IPR001279">
    <property type="entry name" value="Metallo-B-lactamas"/>
</dbReference>
<keyword evidence="3" id="KW-0378">Hydrolase</keyword>
<evidence type="ECO:0000259" key="5">
    <source>
        <dbReference type="SMART" id="SM00849"/>
    </source>
</evidence>